<keyword evidence="3" id="KW-1185">Reference proteome</keyword>
<evidence type="ECO:0000313" key="3">
    <source>
        <dbReference type="Proteomes" id="UP000813385"/>
    </source>
</evidence>
<dbReference type="InterPro" id="IPR052895">
    <property type="entry name" value="HetReg/Transcr_Mod"/>
</dbReference>
<gene>
    <name evidence="2" type="ORF">B0T11DRAFT_10810</name>
</gene>
<dbReference type="AlphaFoldDB" id="A0A8K0TNL9"/>
<feature type="compositionally biased region" description="Basic and acidic residues" evidence="1">
    <location>
        <begin position="143"/>
        <end position="171"/>
    </location>
</feature>
<evidence type="ECO:0000313" key="2">
    <source>
        <dbReference type="EMBL" id="KAH7375593.1"/>
    </source>
</evidence>
<dbReference type="Proteomes" id="UP000813385">
    <property type="component" value="Unassembled WGS sequence"/>
</dbReference>
<accession>A0A8K0TNL9</accession>
<feature type="compositionally biased region" description="Basic residues" evidence="1">
    <location>
        <begin position="172"/>
        <end position="184"/>
    </location>
</feature>
<evidence type="ECO:0000256" key="1">
    <source>
        <dbReference type="SAM" id="MobiDB-lite"/>
    </source>
</evidence>
<feature type="region of interest" description="Disordered" evidence="1">
    <location>
        <begin position="143"/>
        <end position="184"/>
    </location>
</feature>
<dbReference type="PANTHER" id="PTHR24148">
    <property type="entry name" value="ANKYRIN REPEAT DOMAIN-CONTAINING PROTEIN 39 HOMOLOG-RELATED"/>
    <property type="match status" value="1"/>
</dbReference>
<sequence length="184" mass="20520">MAETRTGVDTLKGVDALGDGAIPLDMASDAAGKHTPQPESQISPIEYKILGEDEIRLIKLLPGDRDEPLACQLERQQPPTCPPYDALSYAWGDMTTADPVIVGGQAHRVGNSLFSALRRLQTLPLLVAQLRLIPRSSPRSDLRLDRLVESQSDRRERKRDPDPSHGSDLRPGRPRHRLARRQRR</sequence>
<dbReference type="EMBL" id="JAGPXD010000001">
    <property type="protein sequence ID" value="KAH7375593.1"/>
    <property type="molecule type" value="Genomic_DNA"/>
</dbReference>
<comment type="caution">
    <text evidence="2">The sequence shown here is derived from an EMBL/GenBank/DDBJ whole genome shotgun (WGS) entry which is preliminary data.</text>
</comment>
<proteinExistence type="predicted"/>
<dbReference type="PANTHER" id="PTHR24148:SF64">
    <property type="entry name" value="HETEROKARYON INCOMPATIBILITY DOMAIN-CONTAINING PROTEIN"/>
    <property type="match status" value="1"/>
</dbReference>
<dbReference type="OrthoDB" id="3553147at2759"/>
<evidence type="ECO:0008006" key="4">
    <source>
        <dbReference type="Google" id="ProtNLM"/>
    </source>
</evidence>
<protein>
    <recommendedName>
        <fullName evidence="4">Heterokaryon incompatibility domain-containing protein</fullName>
    </recommendedName>
</protein>
<name>A0A8K0TNL9_9PEZI</name>
<reference evidence="2" key="1">
    <citation type="journal article" date="2021" name="Nat. Commun.">
        <title>Genetic determinants of endophytism in the Arabidopsis root mycobiome.</title>
        <authorList>
            <person name="Mesny F."/>
            <person name="Miyauchi S."/>
            <person name="Thiergart T."/>
            <person name="Pickel B."/>
            <person name="Atanasova L."/>
            <person name="Karlsson M."/>
            <person name="Huettel B."/>
            <person name="Barry K.W."/>
            <person name="Haridas S."/>
            <person name="Chen C."/>
            <person name="Bauer D."/>
            <person name="Andreopoulos W."/>
            <person name="Pangilinan J."/>
            <person name="LaButti K."/>
            <person name="Riley R."/>
            <person name="Lipzen A."/>
            <person name="Clum A."/>
            <person name="Drula E."/>
            <person name="Henrissat B."/>
            <person name="Kohler A."/>
            <person name="Grigoriev I.V."/>
            <person name="Martin F.M."/>
            <person name="Hacquard S."/>
        </authorList>
    </citation>
    <scope>NUCLEOTIDE SEQUENCE</scope>
    <source>
        <strain evidence="2">MPI-CAGE-AT-0016</strain>
    </source>
</reference>
<organism evidence="2 3">
    <name type="scientific">Plectosphaerella cucumerina</name>
    <dbReference type="NCBI Taxonomy" id="40658"/>
    <lineage>
        <taxon>Eukaryota</taxon>
        <taxon>Fungi</taxon>
        <taxon>Dikarya</taxon>
        <taxon>Ascomycota</taxon>
        <taxon>Pezizomycotina</taxon>
        <taxon>Sordariomycetes</taxon>
        <taxon>Hypocreomycetidae</taxon>
        <taxon>Glomerellales</taxon>
        <taxon>Plectosphaerellaceae</taxon>
        <taxon>Plectosphaerella</taxon>
    </lineage>
</organism>